<dbReference type="InterPro" id="IPR050794">
    <property type="entry name" value="CPA2_transporter"/>
</dbReference>
<evidence type="ECO:0000256" key="1">
    <source>
        <dbReference type="ARBA" id="ARBA00004141"/>
    </source>
</evidence>
<keyword evidence="3 8" id="KW-0812">Transmembrane</keyword>
<comment type="caution">
    <text evidence="11">The sequence shown here is derived from an EMBL/GenBank/DDBJ whole genome shotgun (WGS) entry which is preliminary data.</text>
</comment>
<feature type="transmembrane region" description="Helical" evidence="8">
    <location>
        <begin position="47"/>
        <end position="68"/>
    </location>
</feature>
<feature type="transmembrane region" description="Helical" evidence="8">
    <location>
        <begin position="107"/>
        <end position="128"/>
    </location>
</feature>
<dbReference type="PANTHER" id="PTHR32468:SF0">
    <property type="entry name" value="K(+)_H(+) ANTIPORTER 1"/>
    <property type="match status" value="1"/>
</dbReference>
<evidence type="ECO:0000256" key="2">
    <source>
        <dbReference type="ARBA" id="ARBA00022448"/>
    </source>
</evidence>
<evidence type="ECO:0000313" key="11">
    <source>
        <dbReference type="EMBL" id="NEV89886.1"/>
    </source>
</evidence>
<evidence type="ECO:0000256" key="6">
    <source>
        <dbReference type="ARBA" id="ARBA00023136"/>
    </source>
</evidence>
<feature type="transmembrane region" description="Helical" evidence="8">
    <location>
        <begin position="359"/>
        <end position="385"/>
    </location>
</feature>
<dbReference type="EMBL" id="JBIQWK010000015">
    <property type="protein sequence ID" value="MFI0576895.1"/>
    <property type="molecule type" value="Genomic_DNA"/>
</dbReference>
<evidence type="ECO:0000256" key="5">
    <source>
        <dbReference type="ARBA" id="ARBA00023065"/>
    </source>
</evidence>
<proteinExistence type="predicted"/>
<feature type="transmembrane region" description="Helical" evidence="8">
    <location>
        <begin position="331"/>
        <end position="353"/>
    </location>
</feature>
<comment type="subcellular location">
    <subcellularLocation>
        <location evidence="1">Membrane</location>
        <topology evidence="1">Multi-pass membrane protein</topology>
    </subcellularLocation>
</comment>
<feature type="compositionally biased region" description="Basic and acidic residues" evidence="7">
    <location>
        <begin position="454"/>
        <end position="476"/>
    </location>
</feature>
<feature type="transmembrane region" description="Helical" evidence="8">
    <location>
        <begin position="75"/>
        <end position="95"/>
    </location>
</feature>
<evidence type="ECO:0000313" key="10">
    <source>
        <dbReference type="EMBL" id="MFI0576895.1"/>
    </source>
</evidence>
<sequence>MRRYLGVYSFIVLAPVVVAVCMLSWLAHGSGSGAAGVGSGSGGDLQLYRLLVATSVVVGVAALGGAVARRCGQPAVVGELVTGLLLGPSVLGGIAPRAQEWLFPTSVLPHLNTLAQFGVVFFMFLVGVEVPSGTLRKSGPVGFLIGHASIAVPFLAGLLMAWWLHGRYPPAQASETAFLLFVALSFSITAFPVLARVLSERQLLRTPIGVTGLTAAGVGDATAWGLLAVVIAIVRGTSPTAASLAVVFVTAFALVMWVFVKPLVARAVARAEHNRLSRDGLCAALVCLILLSALATDRMGVHAIFGPFMAGVIMPRNSPLISELSRKIQGVTLWLLLPLFFVTVGLQTTLSTLNGAGPWLTALLITVVAVVAKMASASATALAIGGHTRREALALGAMMNCRGLTELVVLSLGLELGVLDAQLFAMFVCMALVTTAMTGPLLRRLLPASAAPGPDDHSDRLPPAKEVNRDAHLRRP</sequence>
<dbReference type="InterPro" id="IPR006153">
    <property type="entry name" value="Cation/H_exchanger_TM"/>
</dbReference>
<reference evidence="11" key="1">
    <citation type="journal article" date="2020" name="Microorganisms">
        <title>Isolation, Genomic and Metabolomic Characterization of Streptomyces tendae VITAKN with Quorum Sensing Inhibitory Activity from Southern India.</title>
        <authorList>
            <person name="Ishaque N.M."/>
            <person name="Burgsdorf I."/>
            <person name="Limlingan Malit J.J."/>
            <person name="Saha S."/>
            <person name="Teta R."/>
            <person name="Ewe D."/>
            <person name="Kannabiran K."/>
            <person name="Hrouzek P."/>
            <person name="Steindler L."/>
            <person name="Costantino V."/>
            <person name="Saurav K."/>
        </authorList>
    </citation>
    <scope>NUCLEOTIDE SEQUENCE</scope>
    <source>
        <strain evidence="11">VITAKN</strain>
    </source>
</reference>
<keyword evidence="6 8" id="KW-0472">Membrane</keyword>
<feature type="transmembrane region" description="Helical" evidence="8">
    <location>
        <begin position="392"/>
        <end position="412"/>
    </location>
</feature>
<dbReference type="GO" id="GO:1902600">
    <property type="term" value="P:proton transmembrane transport"/>
    <property type="evidence" value="ECO:0007669"/>
    <property type="project" value="InterPro"/>
</dbReference>
<keyword evidence="2" id="KW-0813">Transport</keyword>
<dbReference type="Pfam" id="PF00999">
    <property type="entry name" value="Na_H_Exchanger"/>
    <property type="match status" value="1"/>
</dbReference>
<reference evidence="10 12" key="2">
    <citation type="submission" date="2024-10" db="EMBL/GenBank/DDBJ databases">
        <authorList>
            <person name="Wannawong T."/>
            <person name="Kuncharoen N."/>
            <person name="Mhuantong W."/>
        </authorList>
    </citation>
    <scope>NUCLEOTIDE SEQUENCE [LARGE SCALE GENOMIC DNA]</scope>
    <source>
        <strain evidence="10 12">CALK1-4</strain>
    </source>
</reference>
<keyword evidence="5" id="KW-0406">Ion transport</keyword>
<feature type="transmembrane region" description="Helical" evidence="8">
    <location>
        <begin position="140"/>
        <end position="164"/>
    </location>
</feature>
<keyword evidence="12" id="KW-1185">Reference proteome</keyword>
<dbReference type="EMBL" id="JAAIFS010000005">
    <property type="protein sequence ID" value="NEV89886.1"/>
    <property type="molecule type" value="Genomic_DNA"/>
</dbReference>
<evidence type="ECO:0000313" key="12">
    <source>
        <dbReference type="Proteomes" id="UP001610810"/>
    </source>
</evidence>
<feature type="transmembrane region" description="Helical" evidence="8">
    <location>
        <begin position="210"/>
        <end position="234"/>
    </location>
</feature>
<organism evidence="11">
    <name type="scientific">Streptomyces tendae</name>
    <dbReference type="NCBI Taxonomy" id="1932"/>
    <lineage>
        <taxon>Bacteria</taxon>
        <taxon>Bacillati</taxon>
        <taxon>Actinomycetota</taxon>
        <taxon>Actinomycetes</taxon>
        <taxon>Kitasatosporales</taxon>
        <taxon>Streptomycetaceae</taxon>
        <taxon>Streptomyces</taxon>
    </lineage>
</organism>
<dbReference type="RefSeq" id="WP_164459779.1">
    <property type="nucleotide sequence ID" value="NZ_JAAIFS010000005.1"/>
</dbReference>
<evidence type="ECO:0000256" key="7">
    <source>
        <dbReference type="SAM" id="MobiDB-lite"/>
    </source>
</evidence>
<dbReference type="Proteomes" id="UP001610810">
    <property type="component" value="Unassembled WGS sequence"/>
</dbReference>
<evidence type="ECO:0000256" key="8">
    <source>
        <dbReference type="SAM" id="Phobius"/>
    </source>
</evidence>
<dbReference type="GO" id="GO:0015297">
    <property type="term" value="F:antiporter activity"/>
    <property type="evidence" value="ECO:0007669"/>
    <property type="project" value="InterPro"/>
</dbReference>
<feature type="transmembrane region" description="Helical" evidence="8">
    <location>
        <begin position="424"/>
        <end position="442"/>
    </location>
</feature>
<evidence type="ECO:0000256" key="4">
    <source>
        <dbReference type="ARBA" id="ARBA00022989"/>
    </source>
</evidence>
<feature type="transmembrane region" description="Helical" evidence="8">
    <location>
        <begin position="240"/>
        <end position="264"/>
    </location>
</feature>
<protein>
    <submittedName>
        <fullName evidence="10">Cation:proton antiporter</fullName>
    </submittedName>
</protein>
<dbReference type="Gene3D" id="1.20.1530.20">
    <property type="match status" value="1"/>
</dbReference>
<dbReference type="InterPro" id="IPR038770">
    <property type="entry name" value="Na+/solute_symporter_sf"/>
</dbReference>
<feature type="transmembrane region" description="Helical" evidence="8">
    <location>
        <begin position="7"/>
        <end position="27"/>
    </location>
</feature>
<evidence type="ECO:0000256" key="3">
    <source>
        <dbReference type="ARBA" id="ARBA00022692"/>
    </source>
</evidence>
<feature type="region of interest" description="Disordered" evidence="7">
    <location>
        <begin position="451"/>
        <end position="476"/>
    </location>
</feature>
<dbReference type="AlphaFoldDB" id="A0A6B3QP56"/>
<name>A0A6B3QP56_STRTE</name>
<dbReference type="GO" id="GO:0016020">
    <property type="term" value="C:membrane"/>
    <property type="evidence" value="ECO:0007669"/>
    <property type="project" value="UniProtKB-SubCell"/>
</dbReference>
<keyword evidence="4 8" id="KW-1133">Transmembrane helix</keyword>
<dbReference type="PANTHER" id="PTHR32468">
    <property type="entry name" value="CATION/H + ANTIPORTER"/>
    <property type="match status" value="1"/>
</dbReference>
<feature type="domain" description="Cation/H+ exchanger transmembrane" evidence="9">
    <location>
        <begin position="60"/>
        <end position="445"/>
    </location>
</feature>
<gene>
    <name evidence="10" type="ORF">ACH3YB_35290</name>
    <name evidence="11" type="ORF">GUR47_24990</name>
</gene>
<feature type="transmembrane region" description="Helical" evidence="8">
    <location>
        <begin position="176"/>
        <end position="198"/>
    </location>
</feature>
<evidence type="ECO:0000259" key="9">
    <source>
        <dbReference type="Pfam" id="PF00999"/>
    </source>
</evidence>
<accession>A0A6B3QP56</accession>